<dbReference type="PANTHER" id="PTHR43775:SF51">
    <property type="entry name" value="INACTIVE PHENOLPHTHIOCEROL SYNTHESIS POLYKETIDE SYNTHASE TYPE I PKS1-RELATED"/>
    <property type="match status" value="1"/>
</dbReference>
<evidence type="ECO:0000259" key="9">
    <source>
        <dbReference type="PROSITE" id="PS52004"/>
    </source>
</evidence>
<evidence type="ECO:0000256" key="5">
    <source>
        <dbReference type="ARBA" id="ARBA00023194"/>
    </source>
</evidence>
<dbReference type="Gene3D" id="3.40.47.10">
    <property type="match status" value="1"/>
</dbReference>
<keyword evidence="5" id="KW-0045">Antibiotic biosynthesis</keyword>
<dbReference type="PROSITE" id="PS52004">
    <property type="entry name" value="KS3_2"/>
    <property type="match status" value="1"/>
</dbReference>
<dbReference type="GO" id="GO:0004315">
    <property type="term" value="F:3-oxoacyl-[acyl-carrier-protein] synthase activity"/>
    <property type="evidence" value="ECO:0007669"/>
    <property type="project" value="InterPro"/>
</dbReference>
<dbReference type="Gene3D" id="3.40.366.10">
    <property type="entry name" value="Malonyl-Coenzyme A Acyl Carrier Protein, domain 2"/>
    <property type="match status" value="1"/>
</dbReference>
<dbReference type="FunFam" id="3.40.47.10:FF:000019">
    <property type="entry name" value="Polyketide synthase type I"/>
    <property type="match status" value="1"/>
</dbReference>
<dbReference type="PATRIC" id="fig|1003195.11.peg.1436"/>
<dbReference type="Pfam" id="PF08990">
    <property type="entry name" value="Docking"/>
    <property type="match status" value="1"/>
</dbReference>
<keyword evidence="7" id="KW-0012">Acyltransferase</keyword>
<proteinExistence type="predicted"/>
<keyword evidence="4" id="KW-0808">Transferase</keyword>
<dbReference type="OrthoDB" id="9778690at2"/>
<evidence type="ECO:0000256" key="7">
    <source>
        <dbReference type="ARBA" id="ARBA00023315"/>
    </source>
</evidence>
<evidence type="ECO:0000259" key="8">
    <source>
        <dbReference type="PROSITE" id="PS50075"/>
    </source>
</evidence>
<geneLocation type="plasmid" evidence="10 11">
    <name>pSCATT</name>
</geneLocation>
<dbReference type="SUPFAM" id="SSF55048">
    <property type="entry name" value="Probable ACP-binding domain of malonyl-CoA ACP transacylase"/>
    <property type="match status" value="1"/>
</dbReference>
<dbReference type="Gene3D" id="1.10.1200.10">
    <property type="entry name" value="ACP-like"/>
    <property type="match status" value="1"/>
</dbReference>
<dbReference type="Pfam" id="PF00698">
    <property type="entry name" value="Acyl_transf_1"/>
    <property type="match status" value="1"/>
</dbReference>
<evidence type="ECO:0000256" key="4">
    <source>
        <dbReference type="ARBA" id="ARBA00022679"/>
    </source>
</evidence>
<dbReference type="AlphaFoldDB" id="F8JKR9"/>
<dbReference type="InterPro" id="IPR014043">
    <property type="entry name" value="Acyl_transferase_dom"/>
</dbReference>
<keyword evidence="6" id="KW-0511">Multifunctional enzyme</keyword>
<dbReference type="InterPro" id="IPR020841">
    <property type="entry name" value="PKS_Beta-ketoAc_synthase_dom"/>
</dbReference>
<dbReference type="GO" id="GO:0004312">
    <property type="term" value="F:fatty acid synthase activity"/>
    <property type="evidence" value="ECO:0007669"/>
    <property type="project" value="TreeGrafter"/>
</dbReference>
<dbReference type="SUPFAM" id="SSF47336">
    <property type="entry name" value="ACP-like"/>
    <property type="match status" value="1"/>
</dbReference>
<reference evidence="11" key="1">
    <citation type="submission" date="2011-12" db="EMBL/GenBank/DDBJ databases">
        <title>Complete genome sequence of Streptomyces cattleya strain DSM 46488.</title>
        <authorList>
            <person name="Ou H.-Y."/>
            <person name="Li P."/>
            <person name="Zhao C."/>
            <person name="O'Hagan D."/>
            <person name="Deng Z."/>
        </authorList>
    </citation>
    <scope>NUCLEOTIDE SEQUENCE [LARGE SCALE GENOMIC DNA]</scope>
    <source>
        <strain evidence="11">ATCC 35852 / DSM 46488 / JCM 4925 / NBRC 14057 / NRRL 8057</strain>
        <plasmid evidence="11">Plasmid pSCATT</plasmid>
    </source>
</reference>
<accession>G8XEY5</accession>
<dbReference type="Pfam" id="PF00550">
    <property type="entry name" value="PP-binding"/>
    <property type="match status" value="1"/>
</dbReference>
<dbReference type="PROSITE" id="PS00606">
    <property type="entry name" value="KS3_1"/>
    <property type="match status" value="1"/>
</dbReference>
<dbReference type="InterPro" id="IPR036736">
    <property type="entry name" value="ACP-like_sf"/>
</dbReference>
<dbReference type="InterPro" id="IPR018201">
    <property type="entry name" value="Ketoacyl_synth_AS"/>
</dbReference>
<evidence type="ECO:0000256" key="2">
    <source>
        <dbReference type="ARBA" id="ARBA00022450"/>
    </source>
</evidence>
<dbReference type="HOGENOM" id="CLU_000022_16_6_11"/>
<dbReference type="InterPro" id="IPR001227">
    <property type="entry name" value="Ac_transferase_dom_sf"/>
</dbReference>
<dbReference type="EMBL" id="CP003229">
    <property type="protein sequence ID" value="AEW98436.1"/>
    <property type="molecule type" value="Genomic_DNA"/>
</dbReference>
<dbReference type="SUPFAM" id="SSF52151">
    <property type="entry name" value="FabD/lysophospholipase-like"/>
    <property type="match status" value="1"/>
</dbReference>
<feature type="domain" description="Ketosynthase family 3 (KS3)" evidence="9">
    <location>
        <begin position="42"/>
        <end position="466"/>
    </location>
</feature>
<keyword evidence="10" id="KW-0614">Plasmid</keyword>
<dbReference type="SMART" id="SM00825">
    <property type="entry name" value="PKS_KS"/>
    <property type="match status" value="1"/>
</dbReference>
<sequence length="1055" mass="111439">MTAETAPNPTPDPEQLVEYLKWVTTRLHDTQQRLAAVEAARHEPIAIVGMSCRLPGGVDGPEGLWRLLADRGDAITGFPADRGWDLDALHHPDPAHPGTSYVRDGGFLHDAADFDAAFFGMSPREALATDPQQRLLLEAAWDVLERSGLDPEALRGSRTGVYVGLMYSDYGTRLRQVPEECEGFIGNGTTASVASGRIAYTFGLHGPAVTVDTACSSSLVALHLACAALRRDECSLALAGGATVLSTPQLFTEFSRQRGLSPDGRCKSFSADADGVGFAEGVGLLALERLSDARRNGHRVLALVRGTAVNQDGATNGLTAPNGASQQCVIRAALADAGLRPQDIDAIEAHGTGTPLGDPVEAQALQQVFGEGRDRPLWLGSVKSNIGHTQAAAGVAGVVKTVLAMGHGTLPATRHAERPSPHLDWSAGPLALLTEAVPWTAGPGPRRAGVSSFGISGTNAHVVLEEAPAETPLDPEADKGARAWVLSARGQDALRAAADRLGHALDTRPELRAGDVAFTLAGRQALPSRAVVVGEDRAALRSGLRAVAEGRTGPGVVLGRARPGGRTAFLFSGQGSQRLGMGRELYAEVPAYAEAFDAVCAHLDPHLDTPLRDVLFAGPGTAEAARLDTTRYTQAGLFAVEVALFRLLERWGVVPDYLLGHSIGEVTAAHAAGVLDLADACRLVAARGRLMGQAPSGGAMVSIRAGENEVRASLADLRDDERARIAVAAVNGPVSTVISGDAGVVMEVAARWRSRGRQAKRLKVSHAFHSPHMDAALPPFREALAGLAFHPPTIPIVSNETGDLARADELRSPDYWVRHIRGTVRFGDGVGRLAGLGVTTFFELGPDAVLTPLAQECLDGVTGDHRTAAGLRRNQPETRSLLLGAAELFAAGTPVRWAEAVTEGRRVDLPGYPFQRRRYWLDANGTVEVVAQAIAEEAEETVADAESAVLRGRLAEADPAERPAILLDVVLDHACRVLGLEGFDRSESEAEFLALGFTSLTTLELRNALCGALGLEIPLTALLEHATPGALVTHLVERLAEDETPAPRPTERAHS</sequence>
<evidence type="ECO:0000256" key="1">
    <source>
        <dbReference type="ARBA" id="ARBA00001957"/>
    </source>
</evidence>
<dbReference type="Gene3D" id="3.30.70.3290">
    <property type="match status" value="1"/>
</dbReference>
<dbReference type="InterPro" id="IPR009081">
    <property type="entry name" value="PP-bd_ACP"/>
</dbReference>
<evidence type="ECO:0000313" key="10">
    <source>
        <dbReference type="EMBL" id="AEW98436.1"/>
    </source>
</evidence>
<dbReference type="InterPro" id="IPR016036">
    <property type="entry name" value="Malonyl_transacylase_ACP-bd"/>
</dbReference>
<dbReference type="GO" id="GO:0033068">
    <property type="term" value="P:macrolide biosynthetic process"/>
    <property type="evidence" value="ECO:0007669"/>
    <property type="project" value="UniProtKB-ARBA"/>
</dbReference>
<dbReference type="SMART" id="SM00827">
    <property type="entry name" value="PKS_AT"/>
    <property type="match status" value="1"/>
</dbReference>
<organism evidence="10 11">
    <name type="scientific">Streptantibioticus cattleyicolor (strain ATCC 35852 / DSM 46488 / JCM 4925 / NBRC 14057 / NRRL 8057)</name>
    <name type="common">Streptomyces cattleya</name>
    <dbReference type="NCBI Taxonomy" id="1003195"/>
    <lineage>
        <taxon>Bacteria</taxon>
        <taxon>Bacillati</taxon>
        <taxon>Actinomycetota</taxon>
        <taxon>Actinomycetes</taxon>
        <taxon>Kitasatosporales</taxon>
        <taxon>Streptomycetaceae</taxon>
        <taxon>Streptantibioticus</taxon>
    </lineage>
</organism>
<feature type="domain" description="Carrier" evidence="8">
    <location>
        <begin position="964"/>
        <end position="1039"/>
    </location>
</feature>
<dbReference type="GO" id="GO:0006633">
    <property type="term" value="P:fatty acid biosynthetic process"/>
    <property type="evidence" value="ECO:0007669"/>
    <property type="project" value="InterPro"/>
</dbReference>
<protein>
    <submittedName>
        <fullName evidence="10">Modular polyketide synthase</fullName>
    </submittedName>
</protein>
<dbReference type="InterPro" id="IPR016035">
    <property type="entry name" value="Acyl_Trfase/lysoPLipase"/>
</dbReference>
<evidence type="ECO:0000313" key="11">
    <source>
        <dbReference type="Proteomes" id="UP000007842"/>
    </source>
</evidence>
<comment type="cofactor">
    <cofactor evidence="1">
        <name>pantetheine 4'-phosphate</name>
        <dbReference type="ChEBI" id="CHEBI:47942"/>
    </cofactor>
</comment>
<name>F8JKR9_STREN</name>
<dbReference type="GO" id="GO:0031177">
    <property type="term" value="F:phosphopantetheine binding"/>
    <property type="evidence" value="ECO:0007669"/>
    <property type="project" value="InterPro"/>
</dbReference>
<keyword evidence="2" id="KW-0596">Phosphopantetheine</keyword>
<dbReference type="Pfam" id="PF02801">
    <property type="entry name" value="Ketoacyl-synt_C"/>
    <property type="match status" value="1"/>
</dbReference>
<dbReference type="PANTHER" id="PTHR43775">
    <property type="entry name" value="FATTY ACID SYNTHASE"/>
    <property type="match status" value="1"/>
</dbReference>
<dbReference type="PROSITE" id="PS50075">
    <property type="entry name" value="CARRIER"/>
    <property type="match status" value="1"/>
</dbReference>
<dbReference type="InterPro" id="IPR020806">
    <property type="entry name" value="PKS_PP-bd"/>
</dbReference>
<dbReference type="SUPFAM" id="SSF53901">
    <property type="entry name" value="Thiolase-like"/>
    <property type="match status" value="1"/>
</dbReference>
<dbReference type="InterPro" id="IPR016039">
    <property type="entry name" value="Thiolase-like"/>
</dbReference>
<dbReference type="KEGG" id="sct:SCAT_p1484"/>
<dbReference type="KEGG" id="scy:SCATT_p02430"/>
<accession>F8JKR9</accession>
<dbReference type="InterPro" id="IPR032821">
    <property type="entry name" value="PKS_assoc"/>
</dbReference>
<evidence type="ECO:0000256" key="6">
    <source>
        <dbReference type="ARBA" id="ARBA00023268"/>
    </source>
</evidence>
<dbReference type="Pfam" id="PF00109">
    <property type="entry name" value="ketoacyl-synt"/>
    <property type="match status" value="1"/>
</dbReference>
<dbReference type="Pfam" id="PF16197">
    <property type="entry name" value="KAsynt_C_assoc"/>
    <property type="match status" value="1"/>
</dbReference>
<dbReference type="InterPro" id="IPR015083">
    <property type="entry name" value="NorB/c/GfsB-D-like_docking"/>
</dbReference>
<evidence type="ECO:0000256" key="3">
    <source>
        <dbReference type="ARBA" id="ARBA00022553"/>
    </source>
</evidence>
<dbReference type="SMART" id="SM00823">
    <property type="entry name" value="PKS_PP"/>
    <property type="match status" value="1"/>
</dbReference>
<gene>
    <name evidence="10" type="ordered locus">SCATT_p02430</name>
</gene>
<dbReference type="InterPro" id="IPR050091">
    <property type="entry name" value="PKS_NRPS_Biosynth_Enz"/>
</dbReference>
<keyword evidence="3" id="KW-0597">Phosphoprotein</keyword>
<dbReference type="InterPro" id="IPR014030">
    <property type="entry name" value="Ketoacyl_synth_N"/>
</dbReference>
<dbReference type="Proteomes" id="UP000007842">
    <property type="component" value="Plasmid pSCATT"/>
</dbReference>
<dbReference type="CDD" id="cd00833">
    <property type="entry name" value="PKS"/>
    <property type="match status" value="1"/>
</dbReference>
<keyword evidence="11" id="KW-1185">Reference proteome</keyword>
<dbReference type="InterPro" id="IPR014031">
    <property type="entry name" value="Ketoacyl_synth_C"/>
</dbReference>